<keyword evidence="3 6" id="KW-1133">Transmembrane helix</keyword>
<reference evidence="7 8" key="1">
    <citation type="submission" date="2021-01" db="EMBL/GenBank/DDBJ databases">
        <title>Genomic Encyclopedia of Type Strains, Phase IV (KMG-IV): sequencing the most valuable type-strain genomes for metagenomic binning, comparative biology and taxonomic classification.</title>
        <authorList>
            <person name="Goeker M."/>
        </authorList>
    </citation>
    <scope>NUCLEOTIDE SEQUENCE [LARGE SCALE GENOMIC DNA]</scope>
    <source>
        <strain evidence="7 8">DSM 24834</strain>
    </source>
</reference>
<sequence>MIKKAIKAFRNLLSAILFLILILTTLTVMISKASGGEPNVFGYQFKTVLSGSMEPSIQTGSVIAVKTVEENKRFQKGDIITFINEDDLLITHRVIEVKSNESRISYITKGDNNDGADREPVLPQNVKAEYTGFTLPYVGYFLNLVNSKIGSALLLIIPGLLLITYSIFTIWKALSEIDRKKEQESFLERSSS</sequence>
<feature type="transmembrane region" description="Helical" evidence="6">
    <location>
        <begin position="149"/>
        <end position="171"/>
    </location>
</feature>
<keyword evidence="4 6" id="KW-0472">Membrane</keyword>
<dbReference type="InterPro" id="IPR036286">
    <property type="entry name" value="LexA/Signal_pep-like_sf"/>
</dbReference>
<comment type="caution">
    <text evidence="7">The sequence shown here is derived from an EMBL/GenBank/DDBJ whole genome shotgun (WGS) entry which is preliminary data.</text>
</comment>
<proteinExistence type="predicted"/>
<keyword evidence="2 6" id="KW-0812">Transmembrane</keyword>
<dbReference type="InterPro" id="IPR001733">
    <property type="entry name" value="Peptidase_S26B"/>
</dbReference>
<dbReference type="InterPro" id="IPR019533">
    <property type="entry name" value="Peptidase_S26"/>
</dbReference>
<gene>
    <name evidence="7" type="ORF">JOC86_002854</name>
</gene>
<name>A0ABS2NEN6_9BACI</name>
<protein>
    <recommendedName>
        <fullName evidence="5">Signal peptidase I</fullName>
        <ecNumber evidence="5">3.4.21.89</ecNumber>
    </recommendedName>
</protein>
<dbReference type="GO" id="GO:0016787">
    <property type="term" value="F:hydrolase activity"/>
    <property type="evidence" value="ECO:0007669"/>
    <property type="project" value="UniProtKB-KW"/>
</dbReference>
<evidence type="ECO:0000256" key="2">
    <source>
        <dbReference type="ARBA" id="ARBA00022692"/>
    </source>
</evidence>
<keyword evidence="7" id="KW-0378">Hydrolase</keyword>
<evidence type="ECO:0000313" key="7">
    <source>
        <dbReference type="EMBL" id="MBM7586302.1"/>
    </source>
</evidence>
<evidence type="ECO:0000256" key="4">
    <source>
        <dbReference type="ARBA" id="ARBA00023136"/>
    </source>
</evidence>
<dbReference type="NCBIfam" id="TIGR02228">
    <property type="entry name" value="sigpep_I_arch"/>
    <property type="match status" value="1"/>
</dbReference>
<organism evidence="7 8">
    <name type="scientific">Rossellomorea pakistanensis</name>
    <dbReference type="NCBI Taxonomy" id="992288"/>
    <lineage>
        <taxon>Bacteria</taxon>
        <taxon>Bacillati</taxon>
        <taxon>Bacillota</taxon>
        <taxon>Bacilli</taxon>
        <taxon>Bacillales</taxon>
        <taxon>Bacillaceae</taxon>
        <taxon>Rossellomorea</taxon>
    </lineage>
</organism>
<evidence type="ECO:0000256" key="3">
    <source>
        <dbReference type="ARBA" id="ARBA00022989"/>
    </source>
</evidence>
<dbReference type="Gene3D" id="2.10.109.10">
    <property type="entry name" value="Umud Fragment, subunit A"/>
    <property type="match status" value="1"/>
</dbReference>
<dbReference type="PANTHER" id="PTHR10806">
    <property type="entry name" value="SIGNAL PEPTIDASE COMPLEX CATALYTIC SUBUNIT SEC11"/>
    <property type="match status" value="1"/>
</dbReference>
<dbReference type="SUPFAM" id="SSF51306">
    <property type="entry name" value="LexA/Signal peptidase"/>
    <property type="match status" value="1"/>
</dbReference>
<evidence type="ECO:0000256" key="5">
    <source>
        <dbReference type="NCBIfam" id="TIGR02228"/>
    </source>
</evidence>
<dbReference type="CDD" id="cd06530">
    <property type="entry name" value="S26_SPase_I"/>
    <property type="match status" value="1"/>
</dbReference>
<dbReference type="PRINTS" id="PR00728">
    <property type="entry name" value="SIGNALPTASE"/>
</dbReference>
<evidence type="ECO:0000256" key="1">
    <source>
        <dbReference type="ARBA" id="ARBA00004370"/>
    </source>
</evidence>
<comment type="subcellular location">
    <subcellularLocation>
        <location evidence="1">Membrane</location>
    </subcellularLocation>
</comment>
<evidence type="ECO:0000313" key="8">
    <source>
        <dbReference type="Proteomes" id="UP001646157"/>
    </source>
</evidence>
<keyword evidence="8" id="KW-1185">Reference proteome</keyword>
<accession>A0ABS2NEN6</accession>
<dbReference type="PANTHER" id="PTHR10806:SF6">
    <property type="entry name" value="SIGNAL PEPTIDASE COMPLEX CATALYTIC SUBUNIT SEC11"/>
    <property type="match status" value="1"/>
</dbReference>
<dbReference type="EMBL" id="JAFBDZ010000003">
    <property type="protein sequence ID" value="MBM7586302.1"/>
    <property type="molecule type" value="Genomic_DNA"/>
</dbReference>
<evidence type="ECO:0000256" key="6">
    <source>
        <dbReference type="SAM" id="Phobius"/>
    </source>
</evidence>
<dbReference type="NCBIfam" id="NF046067">
    <property type="entry name" value="SigPepSipWBacil"/>
    <property type="match status" value="1"/>
</dbReference>
<dbReference type="Proteomes" id="UP001646157">
    <property type="component" value="Unassembled WGS sequence"/>
</dbReference>
<dbReference type="EC" id="3.4.21.89" evidence="5"/>